<dbReference type="VEuPathDB" id="TrichDB:TRFO_19061"/>
<accession>A0A1J4KKH5</accession>
<dbReference type="EMBL" id="MLAK01000587">
    <property type="protein sequence ID" value="OHT11432.1"/>
    <property type="molecule type" value="Genomic_DNA"/>
</dbReference>
<keyword evidence="3" id="KW-1185">Reference proteome</keyword>
<evidence type="ECO:0000256" key="1">
    <source>
        <dbReference type="SAM" id="MobiDB-lite"/>
    </source>
</evidence>
<proteinExistence type="predicted"/>
<gene>
    <name evidence="2" type="ORF">TRFO_19061</name>
</gene>
<name>A0A1J4KKH5_9EUKA</name>
<protein>
    <submittedName>
        <fullName evidence="2">Uncharacterized protein</fullName>
    </submittedName>
</protein>
<reference evidence="2" key="1">
    <citation type="submission" date="2016-10" db="EMBL/GenBank/DDBJ databases">
        <authorList>
            <person name="Benchimol M."/>
            <person name="Almeida L.G."/>
            <person name="Vasconcelos A.T."/>
            <person name="Perreira-Neves A."/>
            <person name="Rosa I.A."/>
            <person name="Tasca T."/>
            <person name="Bogo M.R."/>
            <person name="de Souza W."/>
        </authorList>
    </citation>
    <scope>NUCLEOTIDE SEQUENCE [LARGE SCALE GENOMIC DNA]</scope>
    <source>
        <strain evidence="2">K</strain>
    </source>
</reference>
<dbReference type="AlphaFoldDB" id="A0A1J4KKH5"/>
<dbReference type="Proteomes" id="UP000179807">
    <property type="component" value="Unassembled WGS sequence"/>
</dbReference>
<feature type="region of interest" description="Disordered" evidence="1">
    <location>
        <begin position="51"/>
        <end position="70"/>
    </location>
</feature>
<organism evidence="2 3">
    <name type="scientific">Tritrichomonas foetus</name>
    <dbReference type="NCBI Taxonomy" id="1144522"/>
    <lineage>
        <taxon>Eukaryota</taxon>
        <taxon>Metamonada</taxon>
        <taxon>Parabasalia</taxon>
        <taxon>Tritrichomonadida</taxon>
        <taxon>Tritrichomonadidae</taxon>
        <taxon>Tritrichomonas</taxon>
    </lineage>
</organism>
<dbReference type="RefSeq" id="XP_068364568.1">
    <property type="nucleotide sequence ID" value="XM_068500553.1"/>
</dbReference>
<evidence type="ECO:0000313" key="2">
    <source>
        <dbReference type="EMBL" id="OHT11432.1"/>
    </source>
</evidence>
<dbReference type="GeneID" id="94835257"/>
<evidence type="ECO:0000313" key="3">
    <source>
        <dbReference type="Proteomes" id="UP000179807"/>
    </source>
</evidence>
<comment type="caution">
    <text evidence="2">The sequence shown here is derived from an EMBL/GenBank/DDBJ whole genome shotgun (WGS) entry which is preliminary data.</text>
</comment>
<sequence>MIKNTTNCFHSEKIDEFYINSHFGISRLQNVRFNQSKQKKLDFAMKQRHAKSRFTSKPLHFNHQGLNVNS</sequence>